<accession>A0ACC4B730</accession>
<proteinExistence type="predicted"/>
<sequence>MFTGNSSSRFVEAAKVEAGAKNNPIVDYTALNYPANDVKQDISRGCRFIEFEEKAAISRMAMWVLKLKFQRQRLKVPADLLFLLTIQVEKPLVIQLRMTGSDITIENGEQLIDKVGDGMSAFDEQNIATEVRKLSFCIAMFPKPAENNREGSGLGLTRGMEDTVSRGSVIRLMKLVEVDELKAMTMGFLDIGHLIREDEVERGACIVVPVNYYSKWGRREWMGL</sequence>
<dbReference type="Proteomes" id="UP000309997">
    <property type="component" value="Unassembled WGS sequence"/>
</dbReference>
<evidence type="ECO:0000313" key="2">
    <source>
        <dbReference type="Proteomes" id="UP000309997"/>
    </source>
</evidence>
<organism evidence="1 2">
    <name type="scientific">Populus alba</name>
    <name type="common">White poplar</name>
    <dbReference type="NCBI Taxonomy" id="43335"/>
    <lineage>
        <taxon>Eukaryota</taxon>
        <taxon>Viridiplantae</taxon>
        <taxon>Streptophyta</taxon>
        <taxon>Embryophyta</taxon>
        <taxon>Tracheophyta</taxon>
        <taxon>Spermatophyta</taxon>
        <taxon>Magnoliopsida</taxon>
        <taxon>eudicotyledons</taxon>
        <taxon>Gunneridae</taxon>
        <taxon>Pentapetalae</taxon>
        <taxon>rosids</taxon>
        <taxon>fabids</taxon>
        <taxon>Malpighiales</taxon>
        <taxon>Salicaceae</taxon>
        <taxon>Saliceae</taxon>
        <taxon>Populus</taxon>
    </lineage>
</organism>
<gene>
    <name evidence="1" type="ORF">D5086_024832</name>
</gene>
<dbReference type="EMBL" id="RCHU02000013">
    <property type="protein sequence ID" value="KAL3574219.1"/>
    <property type="molecule type" value="Genomic_DNA"/>
</dbReference>
<protein>
    <submittedName>
        <fullName evidence="1">Uncharacterized protein</fullName>
    </submittedName>
</protein>
<reference evidence="1 2" key="1">
    <citation type="journal article" date="2024" name="Plant Biotechnol. J.">
        <title>Genome and CRISPR/Cas9 system of a widespread forest tree (Populus alba) in the world.</title>
        <authorList>
            <person name="Liu Y.J."/>
            <person name="Jiang P.F."/>
            <person name="Han X.M."/>
            <person name="Li X.Y."/>
            <person name="Wang H.M."/>
            <person name="Wang Y.J."/>
            <person name="Wang X.X."/>
            <person name="Zeng Q.Y."/>
        </authorList>
    </citation>
    <scope>NUCLEOTIDE SEQUENCE [LARGE SCALE GENOMIC DNA]</scope>
    <source>
        <strain evidence="2">cv. PAL-ZL1</strain>
    </source>
</reference>
<evidence type="ECO:0000313" key="1">
    <source>
        <dbReference type="EMBL" id="KAL3574219.1"/>
    </source>
</evidence>
<name>A0ACC4B730_POPAL</name>
<keyword evidence="2" id="KW-1185">Reference proteome</keyword>
<comment type="caution">
    <text evidence="1">The sequence shown here is derived from an EMBL/GenBank/DDBJ whole genome shotgun (WGS) entry which is preliminary data.</text>
</comment>